<dbReference type="AlphaFoldDB" id="A0A1H2VTD0"/>
<dbReference type="Pfam" id="PF00069">
    <property type="entry name" value="Pkinase"/>
    <property type="match status" value="1"/>
</dbReference>
<protein>
    <submittedName>
        <fullName evidence="7">Formylglycine-generating enzyme, required for sulfatase activity, contains SUMF1/FGE domain</fullName>
    </submittedName>
</protein>
<evidence type="ECO:0000256" key="3">
    <source>
        <dbReference type="PROSITE-ProRule" id="PRU10141"/>
    </source>
</evidence>
<evidence type="ECO:0000256" key="2">
    <source>
        <dbReference type="ARBA" id="ARBA00022840"/>
    </source>
</evidence>
<dbReference type="PANTHER" id="PTHR23150">
    <property type="entry name" value="SULFATASE MODIFYING FACTOR 1, 2"/>
    <property type="match status" value="1"/>
</dbReference>
<proteinExistence type="predicted"/>
<feature type="region of interest" description="Disordered" evidence="4">
    <location>
        <begin position="302"/>
        <end position="329"/>
    </location>
</feature>
<dbReference type="InterPro" id="IPR017441">
    <property type="entry name" value="Protein_kinase_ATP_BS"/>
</dbReference>
<dbReference type="InterPro" id="IPR000719">
    <property type="entry name" value="Prot_kinase_dom"/>
</dbReference>
<dbReference type="PROSITE" id="PS50011">
    <property type="entry name" value="PROTEIN_KINASE_DOM"/>
    <property type="match status" value="1"/>
</dbReference>
<feature type="domain" description="Protein kinase" evidence="6">
    <location>
        <begin position="5"/>
        <end position="279"/>
    </location>
</feature>
<dbReference type="Gene3D" id="3.90.1580.10">
    <property type="entry name" value="paralog of FGE (formylglycine-generating enzyme)"/>
    <property type="match status" value="1"/>
</dbReference>
<keyword evidence="5" id="KW-1133">Transmembrane helix</keyword>
<dbReference type="Gene3D" id="1.10.510.10">
    <property type="entry name" value="Transferase(Phosphotransferase) domain 1"/>
    <property type="match status" value="1"/>
</dbReference>
<keyword evidence="5" id="KW-0472">Membrane</keyword>
<dbReference type="GO" id="GO:0120147">
    <property type="term" value="F:formylglycine-generating oxidase activity"/>
    <property type="evidence" value="ECO:0007669"/>
    <property type="project" value="TreeGrafter"/>
</dbReference>
<organism evidence="7 8">
    <name type="scientific">Thiocapsa roseopersicina</name>
    <dbReference type="NCBI Taxonomy" id="1058"/>
    <lineage>
        <taxon>Bacteria</taxon>
        <taxon>Pseudomonadati</taxon>
        <taxon>Pseudomonadota</taxon>
        <taxon>Gammaproteobacteria</taxon>
        <taxon>Chromatiales</taxon>
        <taxon>Chromatiaceae</taxon>
        <taxon>Thiocapsa</taxon>
    </lineage>
</organism>
<dbReference type="EMBL" id="FNNZ01000007">
    <property type="protein sequence ID" value="SDW71109.1"/>
    <property type="molecule type" value="Genomic_DNA"/>
</dbReference>
<gene>
    <name evidence="7" type="ORF">SAMN05421783_107145</name>
</gene>
<dbReference type="GO" id="GO:0004672">
    <property type="term" value="F:protein kinase activity"/>
    <property type="evidence" value="ECO:0007669"/>
    <property type="project" value="InterPro"/>
</dbReference>
<dbReference type="InterPro" id="IPR005532">
    <property type="entry name" value="SUMF_dom"/>
</dbReference>
<keyword evidence="2 3" id="KW-0067">ATP-binding</keyword>
<dbReference type="Pfam" id="PF03781">
    <property type="entry name" value="FGE-sulfatase"/>
    <property type="match status" value="1"/>
</dbReference>
<keyword evidence="1 3" id="KW-0547">Nucleotide-binding</keyword>
<dbReference type="SUPFAM" id="SSF56436">
    <property type="entry name" value="C-type lectin-like"/>
    <property type="match status" value="1"/>
</dbReference>
<dbReference type="InterPro" id="IPR008271">
    <property type="entry name" value="Ser/Thr_kinase_AS"/>
</dbReference>
<reference evidence="8" key="1">
    <citation type="submission" date="2016-10" db="EMBL/GenBank/DDBJ databases">
        <authorList>
            <person name="Varghese N."/>
            <person name="Submissions S."/>
        </authorList>
    </citation>
    <scope>NUCLEOTIDE SEQUENCE [LARGE SCALE GENOMIC DNA]</scope>
    <source>
        <strain evidence="8">DSM 217</strain>
    </source>
</reference>
<dbReference type="SUPFAM" id="SSF56112">
    <property type="entry name" value="Protein kinase-like (PK-like)"/>
    <property type="match status" value="1"/>
</dbReference>
<dbReference type="STRING" id="1058.SAMN05421783_107145"/>
<feature type="transmembrane region" description="Helical" evidence="5">
    <location>
        <begin position="335"/>
        <end position="355"/>
    </location>
</feature>
<dbReference type="InterPro" id="IPR042095">
    <property type="entry name" value="SUMF_sf"/>
</dbReference>
<feature type="compositionally biased region" description="Basic and acidic residues" evidence="4">
    <location>
        <begin position="364"/>
        <end position="395"/>
    </location>
</feature>
<keyword evidence="5" id="KW-0812">Transmembrane</keyword>
<evidence type="ECO:0000313" key="7">
    <source>
        <dbReference type="EMBL" id="SDW71109.1"/>
    </source>
</evidence>
<sequence length="719" mass="78908">MIDEFRITRVLGAGNFGIVYECENIHLDETVAIKEFLPTELARRGADGQIAPLSPATAEAFLWARDRFLQEARTLWNLARPVPHRNIVRVTGYREANGSAYMFMEFERGQPLSDLLEQRGTLTFEELRPIVAPLLDGLERVHAANVLHRDIKPANILIRPDGSPVLIDFGAARNVALSGETSVFTTYTPRYAAMEQHYPGGDQGPWTDIYGLGATLYRAVTGRTPKSASEQLLGHTQEPAADLCRGRYPDAFLRAIDAACALKPDDRPQSVCAWRAQLLSDVSAADDSTMVLPRVSATDVTRFSAAPKTPTSSQRTGTDAVETGLQPTPRRRSRAWILATLVLATAAAASALYWWTQHRPAREAEREAVEETSRPPEVEPIRTEREPAPEDRDVAETEPPPSPERTFEPFAPHQHFADPLSSGGTGPSMIAIPADEVAMGSPVEEDGRNSDERLHAVVVSEPFAMSRTEITIGEFSEFARSVGYRTEADRESACLRTDEGGIELVADLSLSWDKPGYPVTREHPVVCVTWNDARAYADWLGEQTGREYRLPTELEWEYAARATTTTSRHWGDNLEASCDFANTADETVLTGAEETRRIEGARSACRDGHLYAAPVATFQSNQFGLHDMLGNVAEWTCSVYDPVYGGAQAECLDATRRRGPAPIVIRGGSWLTSPALARSAARDGLPSNLGLNTIGFRVLATNRPWTGRASVITHGSADE</sequence>
<feature type="binding site" evidence="3">
    <location>
        <position position="34"/>
    </location>
    <ligand>
        <name>ATP</name>
        <dbReference type="ChEBI" id="CHEBI:30616"/>
    </ligand>
</feature>
<feature type="region of interest" description="Disordered" evidence="4">
    <location>
        <begin position="364"/>
        <end position="407"/>
    </location>
</feature>
<dbReference type="PROSITE" id="PS00108">
    <property type="entry name" value="PROTEIN_KINASE_ST"/>
    <property type="match status" value="1"/>
</dbReference>
<name>A0A1H2VTD0_THIRO</name>
<dbReference type="SMART" id="SM00220">
    <property type="entry name" value="S_TKc"/>
    <property type="match status" value="1"/>
</dbReference>
<evidence type="ECO:0000313" key="8">
    <source>
        <dbReference type="Proteomes" id="UP000198816"/>
    </source>
</evidence>
<dbReference type="PANTHER" id="PTHR23150:SF35">
    <property type="entry name" value="BLL6746 PROTEIN"/>
    <property type="match status" value="1"/>
</dbReference>
<dbReference type="InterPro" id="IPR051043">
    <property type="entry name" value="Sulfatase_Mod_Factor_Kinase"/>
</dbReference>
<dbReference type="GO" id="GO:0005524">
    <property type="term" value="F:ATP binding"/>
    <property type="evidence" value="ECO:0007669"/>
    <property type="project" value="UniProtKB-UniRule"/>
</dbReference>
<keyword evidence="8" id="KW-1185">Reference proteome</keyword>
<dbReference type="InterPro" id="IPR011009">
    <property type="entry name" value="Kinase-like_dom_sf"/>
</dbReference>
<evidence type="ECO:0000256" key="1">
    <source>
        <dbReference type="ARBA" id="ARBA00022741"/>
    </source>
</evidence>
<accession>A0A1H2VTD0</accession>
<evidence type="ECO:0000259" key="6">
    <source>
        <dbReference type="PROSITE" id="PS50011"/>
    </source>
</evidence>
<dbReference type="CDD" id="cd14014">
    <property type="entry name" value="STKc_PknB_like"/>
    <property type="match status" value="1"/>
</dbReference>
<dbReference type="Proteomes" id="UP000198816">
    <property type="component" value="Unassembled WGS sequence"/>
</dbReference>
<evidence type="ECO:0000256" key="4">
    <source>
        <dbReference type="SAM" id="MobiDB-lite"/>
    </source>
</evidence>
<dbReference type="InterPro" id="IPR016187">
    <property type="entry name" value="CTDL_fold"/>
</dbReference>
<evidence type="ECO:0000256" key="5">
    <source>
        <dbReference type="SAM" id="Phobius"/>
    </source>
</evidence>
<dbReference type="PROSITE" id="PS00107">
    <property type="entry name" value="PROTEIN_KINASE_ATP"/>
    <property type="match status" value="1"/>
</dbReference>